<reference evidence="2 3" key="1">
    <citation type="submission" date="2017-08" db="EMBL/GenBank/DDBJ databases">
        <title>Infants hospitalized years apart are colonized by the same room-sourced microbial strains.</title>
        <authorList>
            <person name="Brooks B."/>
            <person name="Olm M.R."/>
            <person name="Firek B.A."/>
            <person name="Baker R."/>
            <person name="Thomas B.C."/>
            <person name="Morowitz M.J."/>
            <person name="Banfield J.F."/>
        </authorList>
    </citation>
    <scope>NUCLEOTIDE SEQUENCE [LARGE SCALE GENOMIC DNA]</scope>
    <source>
        <strain evidence="2">S2_006_000_R1_57</strain>
    </source>
</reference>
<evidence type="ECO:0000256" key="1">
    <source>
        <dbReference type="SAM" id="Phobius"/>
    </source>
</evidence>
<evidence type="ECO:0000313" key="3">
    <source>
        <dbReference type="Proteomes" id="UP000248606"/>
    </source>
</evidence>
<comment type="caution">
    <text evidence="2">The sequence shown here is derived from an EMBL/GenBank/DDBJ whole genome shotgun (WGS) entry which is preliminary data.</text>
</comment>
<keyword evidence="1" id="KW-0472">Membrane</keyword>
<dbReference type="InterPro" id="IPR050206">
    <property type="entry name" value="FtsK/SpoIIIE/SftA"/>
</dbReference>
<dbReference type="InterPro" id="IPR027417">
    <property type="entry name" value="P-loop_NTPase"/>
</dbReference>
<keyword evidence="1" id="KW-0812">Transmembrane</keyword>
<sequence>MSQGDTGARSTRGITGFRTGATRFFHGRTLPARTSGDASSVDVELAPEIPTQESQPLLPKLMPIVMVVGVLGSIIWMAKSGGRMSPMMLMFPVMMLASAGTMISTSLGGGNVMQEIARRRQEYLRYLADLDDERQELHKLVRNEEVLRFPHPSRYQGYLNDRYLWSIREDDDSFLCFRVGTGFVSTDDHFVFPELPREEDLEPVSVSALRLFSDTANTIEDMPIVVSLRGFTRCVVSGEKQRSESLFRSMLMTFFLTHHPEDCHVVLACKDPQWPELLKWLPHTVRRSDYELYPFNLLHQTFDLREDLPQQGTTLLITDSEDFLRNYGSYFPHIVAILPEVEHTETGLYLEVADDGIVSVWFHGESCPLGKADELSYATAAAIAWRLAGYTTNDSAVVNGDDEASDEVARTDLFDLIGMGSVENFLPERDWALKVGRDRLRVPIGLDDEGKSVYLDLKESAQGGMGPHGLCIGATGSG</sequence>
<accession>A0A2W5ICB3</accession>
<feature type="transmembrane region" description="Helical" evidence="1">
    <location>
        <begin position="89"/>
        <end position="110"/>
    </location>
</feature>
<dbReference type="EMBL" id="QFOZ01000008">
    <property type="protein sequence ID" value="PZP88703.1"/>
    <property type="molecule type" value="Genomic_DNA"/>
</dbReference>
<dbReference type="Proteomes" id="UP000248606">
    <property type="component" value="Unassembled WGS sequence"/>
</dbReference>
<gene>
    <name evidence="2" type="ORF">DI579_05655</name>
</gene>
<feature type="transmembrane region" description="Helical" evidence="1">
    <location>
        <begin position="57"/>
        <end position="77"/>
    </location>
</feature>
<dbReference type="PANTHER" id="PTHR22683:SF1">
    <property type="entry name" value="TYPE VII SECRETION SYSTEM PROTEIN ESSC"/>
    <property type="match status" value="1"/>
</dbReference>
<proteinExistence type="predicted"/>
<evidence type="ECO:0008006" key="4">
    <source>
        <dbReference type="Google" id="ProtNLM"/>
    </source>
</evidence>
<dbReference type="PANTHER" id="PTHR22683">
    <property type="entry name" value="SPORULATION PROTEIN RELATED"/>
    <property type="match status" value="1"/>
</dbReference>
<evidence type="ECO:0000313" key="2">
    <source>
        <dbReference type="EMBL" id="PZP88703.1"/>
    </source>
</evidence>
<organism evidence="2 3">
    <name type="scientific">Lawsonella clevelandensis</name>
    <dbReference type="NCBI Taxonomy" id="1528099"/>
    <lineage>
        <taxon>Bacteria</taxon>
        <taxon>Bacillati</taxon>
        <taxon>Actinomycetota</taxon>
        <taxon>Actinomycetes</taxon>
        <taxon>Mycobacteriales</taxon>
        <taxon>Lawsonellaceae</taxon>
        <taxon>Lawsonella</taxon>
    </lineage>
</organism>
<protein>
    <recommendedName>
        <fullName evidence="4">FtsK domain-containing protein</fullName>
    </recommendedName>
</protein>
<name>A0A2W5ICB3_9ACTN</name>
<keyword evidence="1" id="KW-1133">Transmembrane helix</keyword>
<dbReference type="AlphaFoldDB" id="A0A2W5ICB3"/>
<dbReference type="Gene3D" id="3.40.50.300">
    <property type="entry name" value="P-loop containing nucleotide triphosphate hydrolases"/>
    <property type="match status" value="1"/>
</dbReference>
<feature type="non-terminal residue" evidence="2">
    <location>
        <position position="478"/>
    </location>
</feature>